<sequence length="78" mass="9104">MLIELCYPQISFGIKALEVTEEKWEEIQNMTEAKKAEYINENLNESEQDWSFGVRNIRDALNAEYAWIKPKVAPDLTP</sequence>
<comment type="caution">
    <text evidence="1">The sequence shown here is derived from an EMBL/GenBank/DDBJ whole genome shotgun (WGS) entry which is preliminary data.</text>
</comment>
<protein>
    <submittedName>
        <fullName evidence="1">Uncharacterized protein</fullName>
    </submittedName>
</protein>
<evidence type="ECO:0000313" key="1">
    <source>
        <dbReference type="EMBL" id="TDB64387.1"/>
    </source>
</evidence>
<evidence type="ECO:0000313" key="2">
    <source>
        <dbReference type="Proteomes" id="UP000295706"/>
    </source>
</evidence>
<keyword evidence="2" id="KW-1185">Reference proteome</keyword>
<dbReference type="RefSeq" id="WP_132117891.1">
    <property type="nucleotide sequence ID" value="NZ_SMJU01000007.1"/>
</dbReference>
<name>A0A4R4K9D6_9BACT</name>
<reference evidence="1 2" key="1">
    <citation type="submission" date="2019-02" db="EMBL/GenBank/DDBJ databases">
        <title>Arundinibacter roseus gen. nov., sp. nov., a new member of the family Cytophagaceae.</title>
        <authorList>
            <person name="Szuroczki S."/>
            <person name="Khayer B."/>
            <person name="Sproer C."/>
            <person name="Toumi M."/>
            <person name="Szabo A."/>
            <person name="Felfoldi T."/>
            <person name="Schumann P."/>
            <person name="Toth E."/>
        </authorList>
    </citation>
    <scope>NUCLEOTIDE SEQUENCE [LARGE SCALE GENOMIC DNA]</scope>
    <source>
        <strain evidence="1 2">DMA-k-7a</strain>
    </source>
</reference>
<gene>
    <name evidence="1" type="ORF">EZE20_11935</name>
</gene>
<dbReference type="Proteomes" id="UP000295706">
    <property type="component" value="Unassembled WGS sequence"/>
</dbReference>
<proteinExistence type="predicted"/>
<accession>A0A4R4K9D6</accession>
<dbReference type="EMBL" id="SMJU01000007">
    <property type="protein sequence ID" value="TDB64387.1"/>
    <property type="molecule type" value="Genomic_DNA"/>
</dbReference>
<dbReference type="AlphaFoldDB" id="A0A4R4K9D6"/>
<organism evidence="1 2">
    <name type="scientific">Arundinibacter roseus</name>
    <dbReference type="NCBI Taxonomy" id="2070510"/>
    <lineage>
        <taxon>Bacteria</taxon>
        <taxon>Pseudomonadati</taxon>
        <taxon>Bacteroidota</taxon>
        <taxon>Cytophagia</taxon>
        <taxon>Cytophagales</taxon>
        <taxon>Spirosomataceae</taxon>
        <taxon>Arundinibacter</taxon>
    </lineage>
</organism>